<dbReference type="EMBL" id="CP084167">
    <property type="protein sequence ID" value="UJG42661.1"/>
    <property type="molecule type" value="Genomic_DNA"/>
</dbReference>
<dbReference type="InterPro" id="IPR003593">
    <property type="entry name" value="AAA+_ATPase"/>
</dbReference>
<dbReference type="InterPro" id="IPR003439">
    <property type="entry name" value="ABC_transporter-like_ATP-bd"/>
</dbReference>
<dbReference type="CDD" id="cd03255">
    <property type="entry name" value="ABC_MJ0796_LolCDE_FtsE"/>
    <property type="match status" value="1"/>
</dbReference>
<dbReference type="InterPro" id="IPR027417">
    <property type="entry name" value="P-loop_NTPase"/>
</dbReference>
<evidence type="ECO:0000259" key="4">
    <source>
        <dbReference type="PROSITE" id="PS50893"/>
    </source>
</evidence>
<dbReference type="GO" id="GO:0016887">
    <property type="term" value="F:ATP hydrolysis activity"/>
    <property type="evidence" value="ECO:0007669"/>
    <property type="project" value="InterPro"/>
</dbReference>
<protein>
    <submittedName>
        <fullName evidence="5">ABC transporter ATP-binding protein</fullName>
    </submittedName>
</protein>
<dbReference type="InterPro" id="IPR015854">
    <property type="entry name" value="ABC_transpr_LolD-like"/>
</dbReference>
<evidence type="ECO:0000256" key="1">
    <source>
        <dbReference type="ARBA" id="ARBA00022448"/>
    </source>
</evidence>
<dbReference type="GO" id="GO:0005524">
    <property type="term" value="F:ATP binding"/>
    <property type="evidence" value="ECO:0007669"/>
    <property type="project" value="UniProtKB-KW"/>
</dbReference>
<keyword evidence="1" id="KW-0813">Transport</keyword>
<dbReference type="PANTHER" id="PTHR24220">
    <property type="entry name" value="IMPORT ATP-BINDING PROTEIN"/>
    <property type="match status" value="1"/>
</dbReference>
<keyword evidence="3 5" id="KW-0067">ATP-binding</keyword>
<gene>
    <name evidence="5" type="ORF">K9W46_09735</name>
</gene>
<name>A0A9Y1BP64_9ARCH</name>
<dbReference type="Pfam" id="PF00005">
    <property type="entry name" value="ABC_tran"/>
    <property type="match status" value="1"/>
</dbReference>
<dbReference type="GO" id="GO:0022857">
    <property type="term" value="F:transmembrane transporter activity"/>
    <property type="evidence" value="ECO:0007669"/>
    <property type="project" value="TreeGrafter"/>
</dbReference>
<dbReference type="AlphaFoldDB" id="A0A9Y1BP64"/>
<dbReference type="Gene3D" id="3.40.50.300">
    <property type="entry name" value="P-loop containing nucleotide triphosphate hydrolases"/>
    <property type="match status" value="1"/>
</dbReference>
<proteinExistence type="predicted"/>
<dbReference type="SMART" id="SM00382">
    <property type="entry name" value="AAA"/>
    <property type="match status" value="1"/>
</dbReference>
<dbReference type="InterPro" id="IPR017911">
    <property type="entry name" value="MacB-like_ATP-bd"/>
</dbReference>
<dbReference type="PANTHER" id="PTHR24220:SF614">
    <property type="entry name" value="ABC TRANSPORTER ATP-BINDING PROTEIN SSO1893-RELATED"/>
    <property type="match status" value="1"/>
</dbReference>
<evidence type="ECO:0000313" key="5">
    <source>
        <dbReference type="EMBL" id="UJG42661.1"/>
    </source>
</evidence>
<dbReference type="GO" id="GO:0005886">
    <property type="term" value="C:plasma membrane"/>
    <property type="evidence" value="ECO:0007669"/>
    <property type="project" value="TreeGrafter"/>
</dbReference>
<sequence>MSDVIIKLTEVKKIFQLFWEDLVVFENVNLEIKRDEIVLFYGPSGSGKTTLLNIITGLIEPTEGDVEICGLYYDQMNKQEKNDFRAENFGIVFQDNNLISTLTAEENLLFFQEMLGGIENSDEKRIENWLKKFGLENRRKSFPEQLSGGEKKRLGIIRALINNPHILVLDEPTGNLDDETRDQICEIIKDIFQKTDITIVISSHDPKLRNIASKIYKIEKKKVSLEIEFPERKKEDKIIYRPIKSIEKWEKIEIEEELERYDIFEEFFEQGIYEDKENYEKRNEKTK</sequence>
<dbReference type="SUPFAM" id="SSF52540">
    <property type="entry name" value="P-loop containing nucleoside triphosphate hydrolases"/>
    <property type="match status" value="1"/>
</dbReference>
<reference evidence="5" key="1">
    <citation type="journal article" date="2022" name="Nat. Microbiol.">
        <title>Unique mobile elements and scalable gene flow at the prokaryote-eukaryote boundary revealed by circularized Asgard archaea genomes.</title>
        <authorList>
            <person name="Wu F."/>
            <person name="Speth D.R."/>
            <person name="Philosof A."/>
            <person name="Cremiere A."/>
            <person name="Narayanan A."/>
            <person name="Barco R.A."/>
            <person name="Connon S.A."/>
            <person name="Amend J.P."/>
            <person name="Antoshechkin I.A."/>
            <person name="Orphan V.J."/>
        </authorList>
    </citation>
    <scope>NUCLEOTIDE SEQUENCE</scope>
    <source>
        <strain evidence="5">PR6</strain>
    </source>
</reference>
<dbReference type="PROSITE" id="PS00211">
    <property type="entry name" value="ABC_TRANSPORTER_1"/>
    <property type="match status" value="1"/>
</dbReference>
<organism evidence="5">
    <name type="scientific">Candidatus Heimdallarchaeum endolithica</name>
    <dbReference type="NCBI Taxonomy" id="2876572"/>
    <lineage>
        <taxon>Archaea</taxon>
        <taxon>Promethearchaeati</taxon>
        <taxon>Candidatus Heimdallarchaeota</taxon>
        <taxon>Candidatus Heimdallarchaeia (ex Rinke et al. 2021) (nom. nud.)</taxon>
        <taxon>Candidatus Heimdallarchaeales</taxon>
        <taxon>Candidatus Heimdallarchaeaceae</taxon>
        <taxon>Candidatus Heimdallarchaeum</taxon>
    </lineage>
</organism>
<feature type="domain" description="ABC transporter" evidence="4">
    <location>
        <begin position="6"/>
        <end position="245"/>
    </location>
</feature>
<accession>A0A9Y1BP64</accession>
<dbReference type="InterPro" id="IPR017871">
    <property type="entry name" value="ABC_transporter-like_CS"/>
</dbReference>
<evidence type="ECO:0000256" key="2">
    <source>
        <dbReference type="ARBA" id="ARBA00022741"/>
    </source>
</evidence>
<keyword evidence="2" id="KW-0547">Nucleotide-binding</keyword>
<evidence type="ECO:0000256" key="3">
    <source>
        <dbReference type="ARBA" id="ARBA00022840"/>
    </source>
</evidence>
<dbReference type="PROSITE" id="PS50893">
    <property type="entry name" value="ABC_TRANSPORTER_2"/>
    <property type="match status" value="1"/>
</dbReference>
<dbReference type="Proteomes" id="UP001200513">
    <property type="component" value="Chromosome"/>
</dbReference>